<dbReference type="AlphaFoldDB" id="A0A0W4ZFU6"/>
<dbReference type="InterPro" id="IPR003330">
    <property type="entry name" value="MSG"/>
</dbReference>
<protein>
    <recommendedName>
        <fullName evidence="5">Major surface glycoprotein 2 C-terminal domain-containing protein</fullName>
    </recommendedName>
</protein>
<dbReference type="OrthoDB" id="5401711at2759"/>
<keyword evidence="2" id="KW-0732">Signal</keyword>
<dbReference type="RefSeq" id="XP_018228416.1">
    <property type="nucleotide sequence ID" value="XM_018375517.1"/>
</dbReference>
<accession>A0A0W4ZFU6</accession>
<evidence type="ECO:0008006" key="5">
    <source>
        <dbReference type="Google" id="ProtNLM"/>
    </source>
</evidence>
<comment type="caution">
    <text evidence="3">The sequence shown here is derived from an EMBL/GenBank/DDBJ whole genome shotgun (WGS) entry which is preliminary data.</text>
</comment>
<feature type="chain" id="PRO_5006933793" description="Major surface glycoprotein 2 C-terminal domain-containing protein" evidence="2">
    <location>
        <begin position="17"/>
        <end position="872"/>
    </location>
</feature>
<dbReference type="EMBL" id="LFWA01000015">
    <property type="protein sequence ID" value="KTW27260.1"/>
    <property type="molecule type" value="Genomic_DNA"/>
</dbReference>
<evidence type="ECO:0000256" key="1">
    <source>
        <dbReference type="SAM" id="MobiDB-lite"/>
    </source>
</evidence>
<dbReference type="Proteomes" id="UP000053447">
    <property type="component" value="Unassembled WGS sequence"/>
</dbReference>
<feature type="compositionally biased region" description="Polar residues" evidence="1">
    <location>
        <begin position="774"/>
        <end position="783"/>
    </location>
</feature>
<feature type="signal peptide" evidence="2">
    <location>
        <begin position="1"/>
        <end position="16"/>
    </location>
</feature>
<feature type="compositionally biased region" description="Low complexity" evidence="1">
    <location>
        <begin position="752"/>
        <end position="773"/>
    </location>
</feature>
<evidence type="ECO:0000313" key="4">
    <source>
        <dbReference type="Proteomes" id="UP000053447"/>
    </source>
</evidence>
<feature type="compositionally biased region" description="Polar residues" evidence="1">
    <location>
        <begin position="819"/>
        <end position="834"/>
    </location>
</feature>
<gene>
    <name evidence="3" type="ORF">T551_03254</name>
</gene>
<dbReference type="GeneID" id="28941772"/>
<feature type="compositionally biased region" description="Low complexity" evidence="1">
    <location>
        <begin position="801"/>
        <end position="812"/>
    </location>
</feature>
<evidence type="ECO:0000256" key="2">
    <source>
        <dbReference type="SAM" id="SignalP"/>
    </source>
</evidence>
<name>A0A0W4ZFU6_PNEJ7</name>
<dbReference type="VEuPathDB" id="FungiDB:T551_03254"/>
<organism evidence="3 4">
    <name type="scientific">Pneumocystis jirovecii (strain RU7)</name>
    <name type="common">Human pneumocystis pneumonia agent</name>
    <dbReference type="NCBI Taxonomy" id="1408657"/>
    <lineage>
        <taxon>Eukaryota</taxon>
        <taxon>Fungi</taxon>
        <taxon>Dikarya</taxon>
        <taxon>Ascomycota</taxon>
        <taxon>Taphrinomycotina</taxon>
        <taxon>Pneumocystomycetes</taxon>
        <taxon>Pneumocystaceae</taxon>
        <taxon>Pneumocystis</taxon>
    </lineage>
</organism>
<feature type="region of interest" description="Disordered" evidence="1">
    <location>
        <begin position="752"/>
        <end position="843"/>
    </location>
</feature>
<sequence>MKVVFFFFFGIAYIFSKEILENSNLLKSEINKSPQTNNIHSKLFERISRSFLSKITLTTNDKYIYILALILEKNHSNSESCRRILEEKCKELNNSISELNNICNDINSLCQSKAYSLILSEVQKLSNRIISFLRKDLPNEECTKLETECFFLENVSLDSIFKLCNEIRQFCYMIGRQNVADYILLKALYGFLDTYDSCKSKIEEICLLLSVESDELLYKCLLKETTCMDLVNINKNKCIPLKRKIETTNDRKTLKADCLQLFYECGMHSPNCKDVGPTVNSQELYLENKESCSSLSITDIPNHNRFPLTEQGVFFKETLGLSNIYAYARLYGINISKRTTALNISYFLQLLSQDFLSQDPLPGNLEDSYALKTKCEKILRNNCSSFTYLFYEFNLECQKVNNNKISETCKELGKKMKENCHNLKETLMNKVFNYNISIMHYAAISYISWKQLQHDALTDQQCSNLQSECFYLERSCYHVLYFLCSNLRSLCYKKSRDAVAITVLSDTLGESLYKILNNKLNNNLLDHCIDLLLKKYQNINKNKDLIRKILYPKETCIKLIKDFKNKCLTTKNNLEKSTMSFLIASKVNVCETLGLQCKQLTQDCYIILKNSCDAFHKRCNLIKESNELIHYMLKIKNNPLKDEDICKKKLKELCLSRNLNDKLTTNICNNKAWACRIMVMYTYNHCLHFGNNLEKCKILLLSNEDKITKDECTIWETYCIMLRGNCPSILDKKCSTLRNSCSRFSQISEPTSVSMSTQSSSSSISDSKPTSVPTTLESSSTSVLDLEPTASESSTSVLDLEPTASESSTSASDLEPTLDSKSTSSMISKPTTTTRSKDDDKVIGNHGTRLNGFQKKLFCFIIFVIIRILPII</sequence>
<reference evidence="4" key="1">
    <citation type="journal article" date="2016" name="Nat. Commun.">
        <title>Genome analysis of three Pneumocystis species reveals adaptation mechanisms to life exclusively in mammalian hosts.</title>
        <authorList>
            <person name="Ma L."/>
            <person name="Chen Z."/>
            <person name="Huang D.W."/>
            <person name="Kutty G."/>
            <person name="Ishihara M."/>
            <person name="Wang H."/>
            <person name="Abouelleil A."/>
            <person name="Bishop L."/>
            <person name="Davey E."/>
            <person name="Deng R."/>
            <person name="Deng X."/>
            <person name="Fan L."/>
            <person name="Fantoni G."/>
            <person name="Fitzgerald M."/>
            <person name="Gogineni E."/>
            <person name="Goldberg J.M."/>
            <person name="Handley G."/>
            <person name="Hu X."/>
            <person name="Huber C."/>
            <person name="Jiao X."/>
            <person name="Jones K."/>
            <person name="Levin J.Z."/>
            <person name="Liu Y."/>
            <person name="Macdonald P."/>
            <person name="Melnikov A."/>
            <person name="Raley C."/>
            <person name="Sassi M."/>
            <person name="Sherman B.T."/>
            <person name="Song X."/>
            <person name="Sykes S."/>
            <person name="Tran B."/>
            <person name="Walsh L."/>
            <person name="Xia Y."/>
            <person name="Yang J."/>
            <person name="Young S."/>
            <person name="Zeng Q."/>
            <person name="Zheng X."/>
            <person name="Stephens R."/>
            <person name="Nusbaum C."/>
            <person name="Birren B.W."/>
            <person name="Azadi P."/>
            <person name="Lempicki R.A."/>
            <person name="Cuomo C.A."/>
            <person name="Kovacs J.A."/>
        </authorList>
    </citation>
    <scope>NUCLEOTIDE SEQUENCE [LARGE SCALE GENOMIC DNA]</scope>
    <source>
        <strain evidence="4">RU7</strain>
    </source>
</reference>
<keyword evidence="4" id="KW-1185">Reference proteome</keyword>
<proteinExistence type="predicted"/>
<evidence type="ECO:0000313" key="3">
    <source>
        <dbReference type="EMBL" id="KTW27260.1"/>
    </source>
</evidence>
<dbReference type="Pfam" id="PF02349">
    <property type="entry name" value="MSG"/>
    <property type="match status" value="4"/>
</dbReference>